<dbReference type="EMBL" id="CADEAL010004303">
    <property type="protein sequence ID" value="CAB1456551.1"/>
    <property type="molecule type" value="Genomic_DNA"/>
</dbReference>
<reference evidence="1" key="1">
    <citation type="submission" date="2020-03" db="EMBL/GenBank/DDBJ databases">
        <authorList>
            <person name="Weist P."/>
        </authorList>
    </citation>
    <scope>NUCLEOTIDE SEQUENCE</scope>
</reference>
<gene>
    <name evidence="1" type="ORF">PLEPLA_LOCUS44335</name>
</gene>
<proteinExistence type="predicted"/>
<comment type="caution">
    <text evidence="1">The sequence shown here is derived from an EMBL/GenBank/DDBJ whole genome shotgun (WGS) entry which is preliminary data.</text>
</comment>
<evidence type="ECO:0000313" key="1">
    <source>
        <dbReference type="EMBL" id="CAB1456551.1"/>
    </source>
</evidence>
<dbReference type="AlphaFoldDB" id="A0A9N7VY38"/>
<protein>
    <submittedName>
        <fullName evidence="1">Uncharacterized protein</fullName>
    </submittedName>
</protein>
<organism evidence="1 2">
    <name type="scientific">Pleuronectes platessa</name>
    <name type="common">European plaice</name>
    <dbReference type="NCBI Taxonomy" id="8262"/>
    <lineage>
        <taxon>Eukaryota</taxon>
        <taxon>Metazoa</taxon>
        <taxon>Chordata</taxon>
        <taxon>Craniata</taxon>
        <taxon>Vertebrata</taxon>
        <taxon>Euteleostomi</taxon>
        <taxon>Actinopterygii</taxon>
        <taxon>Neopterygii</taxon>
        <taxon>Teleostei</taxon>
        <taxon>Neoteleostei</taxon>
        <taxon>Acanthomorphata</taxon>
        <taxon>Carangaria</taxon>
        <taxon>Pleuronectiformes</taxon>
        <taxon>Pleuronectoidei</taxon>
        <taxon>Pleuronectidae</taxon>
        <taxon>Pleuronectes</taxon>
    </lineage>
</organism>
<dbReference type="Proteomes" id="UP001153269">
    <property type="component" value="Unassembled WGS sequence"/>
</dbReference>
<evidence type="ECO:0000313" key="2">
    <source>
        <dbReference type="Proteomes" id="UP001153269"/>
    </source>
</evidence>
<keyword evidence="2" id="KW-1185">Reference proteome</keyword>
<name>A0A9N7VY38_PLEPL</name>
<accession>A0A9N7VY38</accession>
<sequence length="117" mass="13133">MRGARKALRGAAERPGEGVPRWRRRSYLSVSVKTEKHTLALKEADSKLRLGWDMDQTTKVSYESLHCLTATNGTIQKHGNHTISMQTCPGRMGRAPIQHLTKQMKPLLASGNPQINW</sequence>